<feature type="signal peptide" evidence="1">
    <location>
        <begin position="1"/>
        <end position="19"/>
    </location>
</feature>
<gene>
    <name evidence="2" type="ORF">JTE90_023690</name>
</gene>
<reference evidence="2 3" key="1">
    <citation type="journal article" date="2022" name="Nat. Ecol. Evol.">
        <title>A masculinizing supergene underlies an exaggerated male reproductive morph in a spider.</title>
        <authorList>
            <person name="Hendrickx F."/>
            <person name="De Corte Z."/>
            <person name="Sonet G."/>
            <person name="Van Belleghem S.M."/>
            <person name="Kostlbacher S."/>
            <person name="Vangestel C."/>
        </authorList>
    </citation>
    <scope>NUCLEOTIDE SEQUENCE [LARGE SCALE GENOMIC DNA]</scope>
    <source>
        <strain evidence="2">W744_W776</strain>
    </source>
</reference>
<dbReference type="EMBL" id="JAFNEN010000883">
    <property type="protein sequence ID" value="KAG8176433.1"/>
    <property type="molecule type" value="Genomic_DNA"/>
</dbReference>
<accession>A0AAV6TXM2</accession>
<sequence length="141" mass="16014">MKVLIALFVSLAVLGAVLADEGDYEKKKAKILSFYKCVACSPADVHASYKKCDDMKPEKLKKVVETCYHDVIGMEHDHHATDEDCWKNLCANPENIEKIHECMSKAKEDLKKSLTEEDMTSFTKFKECAKGVKEQYCNTDQ</sequence>
<comment type="caution">
    <text evidence="2">The sequence shown here is derived from an EMBL/GenBank/DDBJ whole genome shotgun (WGS) entry which is preliminary data.</text>
</comment>
<dbReference type="AlphaFoldDB" id="A0AAV6TXM2"/>
<keyword evidence="1" id="KW-0732">Signal</keyword>
<name>A0AAV6TXM2_9ARAC</name>
<proteinExistence type="predicted"/>
<evidence type="ECO:0000313" key="3">
    <source>
        <dbReference type="Proteomes" id="UP000827092"/>
    </source>
</evidence>
<feature type="chain" id="PRO_5043708963" evidence="1">
    <location>
        <begin position="20"/>
        <end position="141"/>
    </location>
</feature>
<protein>
    <submittedName>
        <fullName evidence="2">Uncharacterized protein</fullName>
    </submittedName>
</protein>
<organism evidence="2 3">
    <name type="scientific">Oedothorax gibbosus</name>
    <dbReference type="NCBI Taxonomy" id="931172"/>
    <lineage>
        <taxon>Eukaryota</taxon>
        <taxon>Metazoa</taxon>
        <taxon>Ecdysozoa</taxon>
        <taxon>Arthropoda</taxon>
        <taxon>Chelicerata</taxon>
        <taxon>Arachnida</taxon>
        <taxon>Araneae</taxon>
        <taxon>Araneomorphae</taxon>
        <taxon>Entelegynae</taxon>
        <taxon>Araneoidea</taxon>
        <taxon>Linyphiidae</taxon>
        <taxon>Erigoninae</taxon>
        <taxon>Oedothorax</taxon>
    </lineage>
</organism>
<evidence type="ECO:0000256" key="1">
    <source>
        <dbReference type="SAM" id="SignalP"/>
    </source>
</evidence>
<evidence type="ECO:0000313" key="2">
    <source>
        <dbReference type="EMBL" id="KAG8176433.1"/>
    </source>
</evidence>
<dbReference type="Proteomes" id="UP000827092">
    <property type="component" value="Unassembled WGS sequence"/>
</dbReference>
<keyword evidence="3" id="KW-1185">Reference proteome</keyword>